<organism evidence="2 3">
    <name type="scientific">Actinomyces oris</name>
    <dbReference type="NCBI Taxonomy" id="544580"/>
    <lineage>
        <taxon>Bacteria</taxon>
        <taxon>Bacillati</taxon>
        <taxon>Actinomycetota</taxon>
        <taxon>Actinomycetes</taxon>
        <taxon>Actinomycetales</taxon>
        <taxon>Actinomycetaceae</taxon>
        <taxon>Actinomyces</taxon>
    </lineage>
</organism>
<dbReference type="InterPro" id="IPR009537">
    <property type="entry name" value="DUF1156"/>
</dbReference>
<reference evidence="2 3" key="1">
    <citation type="submission" date="2016-12" db="EMBL/GenBank/DDBJ databases">
        <title>Genomic comparison of strains in the 'Actinomyces naeslundii' group.</title>
        <authorList>
            <person name="Mughal S.R."/>
            <person name="Do T."/>
            <person name="Gilbert S.C."/>
            <person name="Witherden E.A."/>
            <person name="Didelot X."/>
            <person name="Beighton D."/>
        </authorList>
    </citation>
    <scope>NUCLEOTIDE SEQUENCE [LARGE SCALE GENOMIC DNA]</scope>
    <source>
        <strain evidence="2 3">S24V</strain>
    </source>
</reference>
<evidence type="ECO:0000313" key="3">
    <source>
        <dbReference type="Proteomes" id="UP000186855"/>
    </source>
</evidence>
<feature type="domain" description="DUF1156" evidence="1">
    <location>
        <begin position="9"/>
        <end position="72"/>
    </location>
</feature>
<protein>
    <recommendedName>
        <fullName evidence="1">DUF1156 domain-containing protein</fullName>
    </recommendedName>
</protein>
<dbReference type="InterPro" id="IPR029063">
    <property type="entry name" value="SAM-dependent_MTases_sf"/>
</dbReference>
<dbReference type="Proteomes" id="UP000186855">
    <property type="component" value="Unassembled WGS sequence"/>
</dbReference>
<name>A0A1Q8VTL9_9ACTO</name>
<sequence length="942" mass="103131">MPRKLIEVALPLDAINQQSAREKSIRKGHPSTLHLWWARRPLATARAVLFSQLVDDPSERYEEFLEAARAEGEADPESVAERAVEAARRRLFTLITRMVNWDNIGDEHLMREVREEIRRSTGEEPPAVLDPFAGGGSIPLEAQRLGLEAHASDLNPVAVLINKALIEIPPRFAGRAPVYPGADDGTRSWPGAHGLAEDVRRYGEWMREEAWRRIGHLYPRAQLPDGSEATVIAWIWARTVTCPNPACGIEAPLVRSWWLGKKRGKEAYIVPTVVDDHVEYSVGHDPKRAPTKQDDGTISGRRGAVCVSCHSAISMDYIKNEGNKSLMGAQACAVVAEGRRSRIYLPPNDVNVGSTRIERPVGVPSQRLPNDPRNFWTVAYGLDTFEKLFTARQLTALTAFSDLVSEARERVLQDALAGGMSEGERLEAGGVGAAAYADAVATYLGFAVSRLTDYSSALNTWANNPQMEILRNVFARQALPMAWDFAEGNPFASSSGSLSIMVKAVSEAVSRAPANFTSCVLQADAASRDYRDAVVSTDPPYYDNIGYSDLSDFFYVWLRRSLKDVHPSLFSTMLVPKAEELVANPYRHSGKDGAKKFFEDGFRTVFANARRSANPDYPMTVYYAFKQTETSTEGRTSTGWSTILEGMIHSGWSITATWPMRSERGGRMTSVGTNALASSIVLVLRPRPEGAPMTDRRSLMRELRRTLPEAVETLRSGGIAPVDLAQAAIGPGMSVFSHYARVISPDGTDMSVSEALTQINAVLDEVLGEQEGDLDPDTRWCLTWFDAHGFTEGAYGEAETLASARNASIDALKRSGVLTSGGGRVGLIAPADLPDDYDPRTDDRISHWEVVLHLARALDRRGIDEAGRLLSAAAERGLGADILQSLAYRLYSLAEKHGWTEAGLVFNALGGSWSEIAAAARTAESTGSDIQTALDLDTLENH</sequence>
<gene>
    <name evidence="2" type="ORF">BKH30_08580</name>
</gene>
<proteinExistence type="predicted"/>
<comment type="caution">
    <text evidence="2">The sequence shown here is derived from an EMBL/GenBank/DDBJ whole genome shotgun (WGS) entry which is preliminary data.</text>
</comment>
<evidence type="ECO:0000259" key="1">
    <source>
        <dbReference type="Pfam" id="PF06634"/>
    </source>
</evidence>
<dbReference type="SUPFAM" id="SSF53335">
    <property type="entry name" value="S-adenosyl-L-methionine-dependent methyltransferases"/>
    <property type="match status" value="1"/>
</dbReference>
<dbReference type="EMBL" id="MSKI01000095">
    <property type="protein sequence ID" value="OLO51422.1"/>
    <property type="molecule type" value="Genomic_DNA"/>
</dbReference>
<dbReference type="AlphaFoldDB" id="A0A1Q8VTL9"/>
<evidence type="ECO:0000313" key="2">
    <source>
        <dbReference type="EMBL" id="OLO51422.1"/>
    </source>
</evidence>
<dbReference type="Pfam" id="PF06634">
    <property type="entry name" value="DUF1156"/>
    <property type="match status" value="1"/>
</dbReference>
<accession>A0A1Q8VTL9</accession>
<dbReference type="Gene3D" id="3.40.50.150">
    <property type="entry name" value="Vaccinia Virus protein VP39"/>
    <property type="match status" value="1"/>
</dbReference>